<accession>A0A1W6NZR0</accession>
<dbReference type="RefSeq" id="WP_085786236.1">
    <property type="nucleotide sequence ID" value="NZ_CP019937.1"/>
</dbReference>
<evidence type="ECO:0000256" key="6">
    <source>
        <dbReference type="SAM" id="Phobius"/>
    </source>
</evidence>
<keyword evidence="3 6" id="KW-0812">Transmembrane</keyword>
<evidence type="ECO:0000256" key="3">
    <source>
        <dbReference type="ARBA" id="ARBA00022692"/>
    </source>
</evidence>
<keyword evidence="5 6" id="KW-0472">Membrane</keyword>
<dbReference type="PANTHER" id="PTHR33529:SF6">
    <property type="entry name" value="YJGP_YJGQ FAMILY PERMEASE"/>
    <property type="match status" value="1"/>
</dbReference>
<feature type="transmembrane region" description="Helical" evidence="6">
    <location>
        <begin position="59"/>
        <end position="78"/>
    </location>
</feature>
<keyword evidence="4 6" id="KW-1133">Transmembrane helix</keyword>
<dbReference type="NCBIfam" id="TIGR04407">
    <property type="entry name" value="LptF_YjgP"/>
    <property type="match status" value="1"/>
</dbReference>
<feature type="transmembrane region" description="Helical" evidence="6">
    <location>
        <begin position="312"/>
        <end position="330"/>
    </location>
</feature>
<dbReference type="Proteomes" id="UP000242447">
    <property type="component" value="Chromosome"/>
</dbReference>
<gene>
    <name evidence="7" type="primary">lptF</name>
    <name evidence="7" type="ORF">BVG79_01392</name>
</gene>
<dbReference type="InterPro" id="IPR030922">
    <property type="entry name" value="LptF"/>
</dbReference>
<keyword evidence="8" id="KW-1185">Reference proteome</keyword>
<feature type="transmembrane region" description="Helical" evidence="6">
    <location>
        <begin position="336"/>
        <end position="358"/>
    </location>
</feature>
<dbReference type="KEGG" id="kro:BVG79_01392"/>
<sequence length="379" mass="41181">MGRFDRYLLSQLMTLFGFFSLVLIMVYWVNRAVVLFDQLIADGQGVWVFVEFTALSLPAIMKLVLPLSAFVASVYVANRMSGESELVVVQATGFSPWRLARPVLVFGLMVMGLVQVLAHELVPLSNQRLAFRQLEVAQSATARLLQEGEFTTPVTGLTLYVRKIDPGGEMHDLFLSDTLATTLDTVYTATRAYLISTNGIPQLVMLDGTAQSLSRATGRMTVTSFSNFTYDISTLMPGGGPLAPSLRSTTTLQLLHPSDELRALYDDNAIWAEIHDRASEPMLGLIGALMGFATLLLGGFSRFGLTRQIAGAVGLVILIKGIESVGTGAVRSDGALWPLLYLPLVCGLAITALLLTLAGRPGLLRRIKSTLTPWRRAAQ</sequence>
<evidence type="ECO:0000313" key="7">
    <source>
        <dbReference type="EMBL" id="ARO14738.1"/>
    </source>
</evidence>
<proteinExistence type="predicted"/>
<evidence type="ECO:0000313" key="8">
    <source>
        <dbReference type="Proteomes" id="UP000242447"/>
    </source>
</evidence>
<name>A0A1W6NZR0_9RHOB</name>
<dbReference type="EMBL" id="CP019937">
    <property type="protein sequence ID" value="ARO14738.1"/>
    <property type="molecule type" value="Genomic_DNA"/>
</dbReference>
<evidence type="ECO:0000256" key="4">
    <source>
        <dbReference type="ARBA" id="ARBA00022989"/>
    </source>
</evidence>
<evidence type="ECO:0000256" key="2">
    <source>
        <dbReference type="ARBA" id="ARBA00022475"/>
    </source>
</evidence>
<feature type="transmembrane region" description="Helical" evidence="6">
    <location>
        <begin position="282"/>
        <end position="300"/>
    </location>
</feature>
<dbReference type="GO" id="GO:0015920">
    <property type="term" value="P:lipopolysaccharide transport"/>
    <property type="evidence" value="ECO:0007669"/>
    <property type="project" value="TreeGrafter"/>
</dbReference>
<protein>
    <submittedName>
        <fullName evidence="7">Lipopolysaccharide export system permease protein</fullName>
    </submittedName>
</protein>
<dbReference type="InterPro" id="IPR005495">
    <property type="entry name" value="LptG/LptF_permease"/>
</dbReference>
<dbReference type="STRING" id="92947.BVG79_01392"/>
<comment type="subcellular location">
    <subcellularLocation>
        <location evidence="1">Cell membrane</location>
        <topology evidence="1">Multi-pass membrane protein</topology>
    </subcellularLocation>
</comment>
<dbReference type="PANTHER" id="PTHR33529">
    <property type="entry name" value="SLR0882 PROTEIN-RELATED"/>
    <property type="match status" value="1"/>
</dbReference>
<dbReference type="AlphaFoldDB" id="A0A1W6NZR0"/>
<organism evidence="7 8">
    <name type="scientific">Ketogulonicigenium robustum</name>
    <dbReference type="NCBI Taxonomy" id="92947"/>
    <lineage>
        <taxon>Bacteria</taxon>
        <taxon>Pseudomonadati</taxon>
        <taxon>Pseudomonadota</taxon>
        <taxon>Alphaproteobacteria</taxon>
        <taxon>Rhodobacterales</taxon>
        <taxon>Roseobacteraceae</taxon>
        <taxon>Ketogulonicigenium</taxon>
    </lineage>
</organism>
<evidence type="ECO:0000256" key="5">
    <source>
        <dbReference type="ARBA" id="ARBA00023136"/>
    </source>
</evidence>
<evidence type="ECO:0000256" key="1">
    <source>
        <dbReference type="ARBA" id="ARBA00004651"/>
    </source>
</evidence>
<keyword evidence="2" id="KW-1003">Cell membrane</keyword>
<feature type="transmembrane region" description="Helical" evidence="6">
    <location>
        <begin position="99"/>
        <end position="118"/>
    </location>
</feature>
<dbReference type="GO" id="GO:0055085">
    <property type="term" value="P:transmembrane transport"/>
    <property type="evidence" value="ECO:0007669"/>
    <property type="project" value="InterPro"/>
</dbReference>
<reference evidence="7 8" key="1">
    <citation type="submission" date="2017-02" db="EMBL/GenBank/DDBJ databases">
        <title>Ketogulonicigenium robustum SPU B003 Genome sequencing and assembly.</title>
        <authorList>
            <person name="Li Y."/>
            <person name="Liu L."/>
            <person name="Wang C."/>
            <person name="Zhang M."/>
            <person name="Zhang T."/>
            <person name="Zhang Y."/>
        </authorList>
    </citation>
    <scope>NUCLEOTIDE SEQUENCE [LARGE SCALE GENOMIC DNA]</scope>
    <source>
        <strain evidence="7 8">SPU_B003</strain>
    </source>
</reference>
<dbReference type="GO" id="GO:0043190">
    <property type="term" value="C:ATP-binding cassette (ABC) transporter complex"/>
    <property type="evidence" value="ECO:0007669"/>
    <property type="project" value="InterPro"/>
</dbReference>
<feature type="transmembrane region" description="Helical" evidence="6">
    <location>
        <begin position="7"/>
        <end position="29"/>
    </location>
</feature>
<dbReference type="OrthoDB" id="8477889at2"/>
<dbReference type="Pfam" id="PF03739">
    <property type="entry name" value="LptF_LptG"/>
    <property type="match status" value="1"/>
</dbReference>